<evidence type="ECO:0000313" key="5">
    <source>
        <dbReference type="Proteomes" id="UP000283509"/>
    </source>
</evidence>
<accession>A0A423SPF1</accession>
<dbReference type="InterPro" id="IPR003598">
    <property type="entry name" value="Ig_sub2"/>
</dbReference>
<dbReference type="Gene3D" id="2.60.40.10">
    <property type="entry name" value="Immunoglobulins"/>
    <property type="match status" value="2"/>
</dbReference>
<dbReference type="PROSITE" id="PS50835">
    <property type="entry name" value="IG_LIKE"/>
    <property type="match status" value="2"/>
</dbReference>
<dbReference type="InterPro" id="IPR036179">
    <property type="entry name" value="Ig-like_dom_sf"/>
</dbReference>
<dbReference type="GO" id="GO:0032589">
    <property type="term" value="C:neuron projection membrane"/>
    <property type="evidence" value="ECO:0007669"/>
    <property type="project" value="TreeGrafter"/>
</dbReference>
<dbReference type="InterPro" id="IPR007110">
    <property type="entry name" value="Ig-like_dom"/>
</dbReference>
<proteinExistence type="predicted"/>
<dbReference type="OrthoDB" id="6365338at2759"/>
<dbReference type="EMBL" id="QCYY01002992">
    <property type="protein sequence ID" value="ROT66088.1"/>
    <property type="molecule type" value="Genomic_DNA"/>
</dbReference>
<dbReference type="PANTHER" id="PTHR23279">
    <property type="entry name" value="DEFECTIVE PROBOSCIS EXTENSION RESPONSE DPR -RELATED"/>
    <property type="match status" value="1"/>
</dbReference>
<feature type="domain" description="Ig-like" evidence="3">
    <location>
        <begin position="401"/>
        <end position="491"/>
    </location>
</feature>
<feature type="domain" description="Ig-like" evidence="3">
    <location>
        <begin position="298"/>
        <end position="397"/>
    </location>
</feature>
<feature type="transmembrane region" description="Helical" evidence="2">
    <location>
        <begin position="516"/>
        <end position="538"/>
    </location>
</feature>
<dbReference type="Proteomes" id="UP000283509">
    <property type="component" value="Unassembled WGS sequence"/>
</dbReference>
<keyword evidence="5" id="KW-1185">Reference proteome</keyword>
<evidence type="ECO:0000313" key="4">
    <source>
        <dbReference type="EMBL" id="ROT66088.1"/>
    </source>
</evidence>
<feature type="compositionally biased region" description="Pro residues" evidence="1">
    <location>
        <begin position="97"/>
        <end position="121"/>
    </location>
</feature>
<protein>
    <recommendedName>
        <fullName evidence="3">Ig-like domain-containing protein</fullName>
    </recommendedName>
</protein>
<evidence type="ECO:0000256" key="1">
    <source>
        <dbReference type="SAM" id="MobiDB-lite"/>
    </source>
</evidence>
<dbReference type="SUPFAM" id="SSF48726">
    <property type="entry name" value="Immunoglobulin"/>
    <property type="match status" value="2"/>
</dbReference>
<evidence type="ECO:0000259" key="3">
    <source>
        <dbReference type="PROSITE" id="PS50835"/>
    </source>
</evidence>
<dbReference type="AlphaFoldDB" id="A0A423SPF1"/>
<dbReference type="SMART" id="SM00409">
    <property type="entry name" value="IG"/>
    <property type="match status" value="2"/>
</dbReference>
<feature type="region of interest" description="Disordered" evidence="1">
    <location>
        <begin position="84"/>
        <end position="121"/>
    </location>
</feature>
<dbReference type="FunFam" id="2.60.40.10:FF:000129">
    <property type="entry name" value="CLUMA_CG018772, isoform A"/>
    <property type="match status" value="1"/>
</dbReference>
<keyword evidence="2" id="KW-0472">Membrane</keyword>
<dbReference type="SMART" id="SM00408">
    <property type="entry name" value="IGc2"/>
    <property type="match status" value="2"/>
</dbReference>
<comment type="caution">
    <text evidence="4">The sequence shown here is derived from an EMBL/GenBank/DDBJ whole genome shotgun (WGS) entry which is preliminary data.</text>
</comment>
<name>A0A423SPF1_PENVA</name>
<keyword evidence="2" id="KW-1133">Transmembrane helix</keyword>
<reference evidence="4 5" key="1">
    <citation type="submission" date="2018-04" db="EMBL/GenBank/DDBJ databases">
        <authorList>
            <person name="Zhang X."/>
            <person name="Yuan J."/>
            <person name="Li F."/>
            <person name="Xiang J."/>
        </authorList>
    </citation>
    <scope>NUCLEOTIDE SEQUENCE [LARGE SCALE GENOMIC DNA]</scope>
    <source>
        <tissue evidence="4">Muscle</tissue>
    </source>
</reference>
<organism evidence="4 5">
    <name type="scientific">Penaeus vannamei</name>
    <name type="common">Whiteleg shrimp</name>
    <name type="synonym">Litopenaeus vannamei</name>
    <dbReference type="NCBI Taxonomy" id="6689"/>
    <lineage>
        <taxon>Eukaryota</taxon>
        <taxon>Metazoa</taxon>
        <taxon>Ecdysozoa</taxon>
        <taxon>Arthropoda</taxon>
        <taxon>Crustacea</taxon>
        <taxon>Multicrustacea</taxon>
        <taxon>Malacostraca</taxon>
        <taxon>Eumalacostraca</taxon>
        <taxon>Eucarida</taxon>
        <taxon>Decapoda</taxon>
        <taxon>Dendrobranchiata</taxon>
        <taxon>Penaeoidea</taxon>
        <taxon>Penaeidae</taxon>
        <taxon>Penaeus</taxon>
    </lineage>
</organism>
<feature type="region of interest" description="Disordered" evidence="1">
    <location>
        <begin position="144"/>
        <end position="172"/>
    </location>
</feature>
<dbReference type="InterPro" id="IPR013783">
    <property type="entry name" value="Ig-like_fold"/>
</dbReference>
<feature type="compositionally biased region" description="Pro residues" evidence="1">
    <location>
        <begin position="144"/>
        <end position="155"/>
    </location>
</feature>
<evidence type="ECO:0000256" key="2">
    <source>
        <dbReference type="SAM" id="Phobius"/>
    </source>
</evidence>
<dbReference type="PANTHER" id="PTHR23279:SF36">
    <property type="entry name" value="DEFECTIVE PROBOSCIS EXTENSION RESPONSE 9, ISOFORM A"/>
    <property type="match status" value="1"/>
</dbReference>
<dbReference type="GO" id="GO:0050808">
    <property type="term" value="P:synapse organization"/>
    <property type="evidence" value="ECO:0007669"/>
    <property type="project" value="TreeGrafter"/>
</dbReference>
<dbReference type="Pfam" id="PF13895">
    <property type="entry name" value="Ig_2"/>
    <property type="match status" value="1"/>
</dbReference>
<gene>
    <name evidence="4" type="ORF">C7M84_015921</name>
</gene>
<sequence>MEETTVFIGLASHFLVRLPSPCTFPAPPSQLLSSQSSCSSFPLPTPILPIQSLSFAPFLPLPPLPPNLTFPVFSNPSPSLPFPTPSSPFPRFRQRPPQIPPLSPIPSHLPPPPSHSPSPFLPPSLPFLSSPSLPFPPPLSSPLHFPPPLSPSPPIPDREIRNSESRPAPARRRWNMCGRESAVIPKASNHKVGTASIGGLFLQQRLQRLRPSLGDGRTLVDLAFFSGIQSPAFSLPGQLKLNRLPFPYSTSSSSPILTYYSPIPTYYSPIPTWSAWARKRPPRHVVPEPTDPGPTLPPVFDPLMPTNVTVTATKTAVLACVVHNLGSNTVSWIRHRDLHILSVGPVTYTTDNRFEAIPEEGAGNWMLRLRYASPRDSGQYDCQVSSRPPTYRTVHLTVVEPQAKILRAPEMHVGVGSPINLTCVVPYAPEPPDYLHWYHKDKMVWEDGERVRIRTQLGRRSISQLLVKNANAQDSGVYTCQPAYSREHSITVHVLTGEYPAPMQGGSSVTFAGRRYWAWLTSALVATAVSTHLLSYFYM</sequence>
<reference evidence="4 5" key="2">
    <citation type="submission" date="2019-01" db="EMBL/GenBank/DDBJ databases">
        <title>The decoding of complex shrimp genome reveals the adaptation for benthos swimmer, frequently molting mechanism and breeding impact on genome.</title>
        <authorList>
            <person name="Sun Y."/>
            <person name="Gao Y."/>
            <person name="Yu Y."/>
        </authorList>
    </citation>
    <scope>NUCLEOTIDE SEQUENCE [LARGE SCALE GENOMIC DNA]</scope>
    <source>
        <tissue evidence="4">Muscle</tissue>
    </source>
</reference>
<dbReference type="InterPro" id="IPR037448">
    <property type="entry name" value="Zig-8"/>
</dbReference>
<keyword evidence="2" id="KW-0812">Transmembrane</keyword>
<dbReference type="InterPro" id="IPR003599">
    <property type="entry name" value="Ig_sub"/>
</dbReference>